<accession>A0A1Y2BIJ1</accession>
<feature type="region of interest" description="Disordered" evidence="5">
    <location>
        <begin position="211"/>
        <end position="351"/>
    </location>
</feature>
<dbReference type="InterPro" id="IPR038254">
    <property type="entry name" value="KIN17_WH-like_sf"/>
</dbReference>
<name>A0A1Y2BIJ1_9TREE</name>
<dbReference type="GO" id="GO:0006974">
    <property type="term" value="P:DNA damage response"/>
    <property type="evidence" value="ECO:0007669"/>
    <property type="project" value="TreeGrafter"/>
</dbReference>
<dbReference type="SUPFAM" id="SSF57667">
    <property type="entry name" value="beta-beta-alpha zinc fingers"/>
    <property type="match status" value="1"/>
</dbReference>
<dbReference type="GO" id="GO:0008270">
    <property type="term" value="F:zinc ion binding"/>
    <property type="evidence" value="ECO:0007669"/>
    <property type="project" value="UniProtKB-KW"/>
</dbReference>
<dbReference type="FunCoup" id="A0A1Y2BIJ1">
    <property type="interactions" value="644"/>
</dbReference>
<reference evidence="7 8" key="1">
    <citation type="submission" date="2016-07" db="EMBL/GenBank/DDBJ databases">
        <title>Pervasive Adenine N6-methylation of Active Genes in Fungi.</title>
        <authorList>
            <consortium name="DOE Joint Genome Institute"/>
            <person name="Mondo S.J."/>
            <person name="Dannebaum R.O."/>
            <person name="Kuo R.C."/>
            <person name="Labutti K."/>
            <person name="Haridas S."/>
            <person name="Kuo A."/>
            <person name="Salamov A."/>
            <person name="Ahrendt S.R."/>
            <person name="Lipzen A."/>
            <person name="Sullivan W."/>
            <person name="Andreopoulos W.B."/>
            <person name="Clum A."/>
            <person name="Lindquist E."/>
            <person name="Daum C."/>
            <person name="Ramamoorthy G.K."/>
            <person name="Gryganskyi A."/>
            <person name="Culley D."/>
            <person name="Magnuson J.K."/>
            <person name="James T.Y."/>
            <person name="O'Malley M.A."/>
            <person name="Stajich J.E."/>
            <person name="Spatafora J.W."/>
            <person name="Visel A."/>
            <person name="Grigoriev I.V."/>
        </authorList>
    </citation>
    <scope>NUCLEOTIDE SEQUENCE [LARGE SCALE GENOMIC DNA]</scope>
    <source>
        <strain evidence="7 8">68-887.2</strain>
    </source>
</reference>
<evidence type="ECO:0000256" key="5">
    <source>
        <dbReference type="SAM" id="MobiDB-lite"/>
    </source>
</evidence>
<dbReference type="FunFam" id="1.10.10.2030:FF:000001">
    <property type="entry name" value="DNA/RNA-binding protein KIN17, putative"/>
    <property type="match status" value="1"/>
</dbReference>
<evidence type="ECO:0000313" key="7">
    <source>
        <dbReference type="EMBL" id="ORY34602.1"/>
    </source>
</evidence>
<keyword evidence="8" id="KW-1185">Reference proteome</keyword>
<dbReference type="GO" id="GO:0003690">
    <property type="term" value="F:double-stranded DNA binding"/>
    <property type="evidence" value="ECO:0007669"/>
    <property type="project" value="TreeGrafter"/>
</dbReference>
<comment type="caution">
    <text evidence="7">The sequence shown here is derived from an EMBL/GenBank/DDBJ whole genome shotgun (WGS) entry which is preliminary data.</text>
</comment>
<organism evidence="7 8">
    <name type="scientific">Naematelia encephala</name>
    <dbReference type="NCBI Taxonomy" id="71784"/>
    <lineage>
        <taxon>Eukaryota</taxon>
        <taxon>Fungi</taxon>
        <taxon>Dikarya</taxon>
        <taxon>Basidiomycota</taxon>
        <taxon>Agaricomycotina</taxon>
        <taxon>Tremellomycetes</taxon>
        <taxon>Tremellales</taxon>
        <taxon>Naemateliaceae</taxon>
        <taxon>Naematelia</taxon>
    </lineage>
</organism>
<dbReference type="Gene3D" id="1.10.10.2030">
    <property type="entry name" value="DNA/RNA-binding protein Kin17, conserved domain"/>
    <property type="match status" value="1"/>
</dbReference>
<comment type="similarity">
    <text evidence="1">Belongs to the KIN17 family.</text>
</comment>
<sequence>MGKAGAGTPKALANAIKAKGLGRLRWYCQICEKQCRDENGFQAHTRSEPHMRKMMLVGPKAGQTIAEFSRQFQYEFVTLLRTRHQTNRVRANAVYNEYIQDKHHVHMNATRWVTLNGFIMTLGKAGTVKVDEDEKGLWITWVDTSPATLQKQAALQKRDRAEMDGEERERMLLEQQIERARALQAEKGQQVDAGLQKPDGEKIKLSLNLFGNTNTLEPSSSTAGPSGTRSIESSEAGPSKSAAPNEDVKPTISFGSIPSAPSTSSSAPPTTVVNPLKRPAPVNVFKQAKTPKTESDAGTSSQGKKGYMSEAERLMKEDQARKGGGSRPQGYGGFGPTRSTQPGAQRRFVLQ</sequence>
<dbReference type="InterPro" id="IPR036236">
    <property type="entry name" value="Znf_C2H2_sf"/>
</dbReference>
<evidence type="ECO:0000256" key="4">
    <source>
        <dbReference type="ARBA" id="ARBA00022833"/>
    </source>
</evidence>
<keyword evidence="7" id="KW-0238">DNA-binding</keyword>
<feature type="domain" description="C2H2-type" evidence="6">
    <location>
        <begin position="28"/>
        <end position="50"/>
    </location>
</feature>
<gene>
    <name evidence="7" type="ORF">BCR39DRAFT_513572</name>
</gene>
<keyword evidence="4" id="KW-0862">Zinc</keyword>
<dbReference type="GO" id="GO:0005634">
    <property type="term" value="C:nucleus"/>
    <property type="evidence" value="ECO:0007669"/>
    <property type="project" value="TreeGrafter"/>
</dbReference>
<dbReference type="PANTHER" id="PTHR12805">
    <property type="entry name" value="KIN17 KIN, ANTIGENIC DETERMINANT OF RECA PROTEIN HOMOLOG"/>
    <property type="match status" value="1"/>
</dbReference>
<dbReference type="EMBL" id="MCFC01000002">
    <property type="protein sequence ID" value="ORY34602.1"/>
    <property type="molecule type" value="Genomic_DNA"/>
</dbReference>
<feature type="compositionally biased region" description="Basic and acidic residues" evidence="5">
    <location>
        <begin position="310"/>
        <end position="321"/>
    </location>
</feature>
<keyword evidence="2" id="KW-0479">Metal-binding</keyword>
<dbReference type="Pfam" id="PF10357">
    <property type="entry name" value="WH_KIN17"/>
    <property type="match status" value="1"/>
</dbReference>
<dbReference type="SMART" id="SM01253">
    <property type="entry name" value="Kin17_mid"/>
    <property type="match status" value="1"/>
</dbReference>
<protein>
    <submittedName>
        <fullName evidence="7">Domain of Kin17 curved DNA-binding protein-domain-containing protein</fullName>
    </submittedName>
</protein>
<evidence type="ECO:0000256" key="2">
    <source>
        <dbReference type="ARBA" id="ARBA00022723"/>
    </source>
</evidence>
<dbReference type="AlphaFoldDB" id="A0A1Y2BIJ1"/>
<dbReference type="OrthoDB" id="10266249at2759"/>
<evidence type="ECO:0000256" key="1">
    <source>
        <dbReference type="ARBA" id="ARBA00008517"/>
    </source>
</evidence>
<evidence type="ECO:0000259" key="6">
    <source>
        <dbReference type="PROSITE" id="PS00028"/>
    </source>
</evidence>
<feature type="compositionally biased region" description="Gly residues" evidence="5">
    <location>
        <begin position="322"/>
        <end position="335"/>
    </location>
</feature>
<dbReference type="Proteomes" id="UP000193986">
    <property type="component" value="Unassembled WGS sequence"/>
</dbReference>
<feature type="compositionally biased region" description="Low complexity" evidence="5">
    <location>
        <begin position="258"/>
        <end position="271"/>
    </location>
</feature>
<dbReference type="InParanoid" id="A0A1Y2BIJ1"/>
<evidence type="ECO:0000313" key="8">
    <source>
        <dbReference type="Proteomes" id="UP000193986"/>
    </source>
</evidence>
<keyword evidence="3" id="KW-0863">Zinc-finger</keyword>
<dbReference type="GO" id="GO:0006260">
    <property type="term" value="P:DNA replication"/>
    <property type="evidence" value="ECO:0007669"/>
    <property type="project" value="TreeGrafter"/>
</dbReference>
<dbReference type="Pfam" id="PF25095">
    <property type="entry name" value="C2H2-zf_KIN17"/>
    <property type="match status" value="1"/>
</dbReference>
<evidence type="ECO:0000256" key="3">
    <source>
        <dbReference type="ARBA" id="ARBA00022771"/>
    </source>
</evidence>
<dbReference type="STRING" id="71784.A0A1Y2BIJ1"/>
<proteinExistence type="inferred from homology"/>
<dbReference type="InterPro" id="IPR056767">
    <property type="entry name" value="C2H2-Znf_KIN17"/>
</dbReference>
<dbReference type="InterPro" id="IPR013087">
    <property type="entry name" value="Znf_C2H2_type"/>
</dbReference>
<dbReference type="InterPro" id="IPR019447">
    <property type="entry name" value="DNA/RNA-bd_Kin17_WH-like_dom"/>
</dbReference>
<dbReference type="InterPro" id="IPR037321">
    <property type="entry name" value="KIN17-like"/>
</dbReference>
<feature type="compositionally biased region" description="Polar residues" evidence="5">
    <location>
        <begin position="211"/>
        <end position="233"/>
    </location>
</feature>
<dbReference type="PROSITE" id="PS00028">
    <property type="entry name" value="ZINC_FINGER_C2H2_1"/>
    <property type="match status" value="1"/>
</dbReference>
<dbReference type="PANTHER" id="PTHR12805:SF0">
    <property type="entry name" value="DNA_RNA-BINDING PROTEIN KIN17"/>
    <property type="match status" value="1"/>
</dbReference>